<feature type="signal peptide" evidence="2">
    <location>
        <begin position="1"/>
        <end position="21"/>
    </location>
</feature>
<evidence type="ECO:0000313" key="4">
    <source>
        <dbReference type="Proteomes" id="UP000198310"/>
    </source>
</evidence>
<dbReference type="Proteomes" id="UP000198310">
    <property type="component" value="Unassembled WGS sequence"/>
</dbReference>
<feature type="compositionally biased region" description="Basic residues" evidence="1">
    <location>
        <begin position="99"/>
        <end position="110"/>
    </location>
</feature>
<feature type="chain" id="PRO_5013009005" description="YD repeat-containing protein" evidence="2">
    <location>
        <begin position="22"/>
        <end position="110"/>
    </location>
</feature>
<accession>A0A238X4K2</accession>
<evidence type="ECO:0000313" key="3">
    <source>
        <dbReference type="EMBL" id="SNR53284.1"/>
    </source>
</evidence>
<sequence>MRYILLSVALLWGLCSHDAHAQLEGKTSGKQRRENRRALRDANRYPAEYKESHLAVTKAELKDGNGGRQAVVKPADGRADYQFDRTGEPRASEPSRANLRLRRKEKQPTP</sequence>
<proteinExistence type="predicted"/>
<feature type="compositionally biased region" description="Basic and acidic residues" evidence="1">
    <location>
        <begin position="75"/>
        <end position="93"/>
    </location>
</feature>
<gene>
    <name evidence="3" type="ORF">SAMN06269173_103436</name>
</gene>
<name>A0A238X4K2_9BACT</name>
<evidence type="ECO:0000256" key="1">
    <source>
        <dbReference type="SAM" id="MobiDB-lite"/>
    </source>
</evidence>
<feature type="compositionally biased region" description="Basic and acidic residues" evidence="1">
    <location>
        <begin position="36"/>
        <end position="65"/>
    </location>
</feature>
<keyword evidence="4" id="KW-1185">Reference proteome</keyword>
<organism evidence="3 4">
    <name type="scientific">Hymenobacter mucosus</name>
    <dbReference type="NCBI Taxonomy" id="1411120"/>
    <lineage>
        <taxon>Bacteria</taxon>
        <taxon>Pseudomonadati</taxon>
        <taxon>Bacteroidota</taxon>
        <taxon>Cytophagia</taxon>
        <taxon>Cytophagales</taxon>
        <taxon>Hymenobacteraceae</taxon>
        <taxon>Hymenobacter</taxon>
    </lineage>
</organism>
<dbReference type="AlphaFoldDB" id="A0A238X4K2"/>
<evidence type="ECO:0008006" key="5">
    <source>
        <dbReference type="Google" id="ProtNLM"/>
    </source>
</evidence>
<protein>
    <recommendedName>
        <fullName evidence="5">YD repeat-containing protein</fullName>
    </recommendedName>
</protein>
<keyword evidence="2" id="KW-0732">Signal</keyword>
<dbReference type="RefSeq" id="WP_089332432.1">
    <property type="nucleotide sequence ID" value="NZ_FZNS01000003.1"/>
</dbReference>
<evidence type="ECO:0000256" key="2">
    <source>
        <dbReference type="SAM" id="SignalP"/>
    </source>
</evidence>
<feature type="region of interest" description="Disordered" evidence="1">
    <location>
        <begin position="23"/>
        <end position="110"/>
    </location>
</feature>
<reference evidence="4" key="1">
    <citation type="submission" date="2017-06" db="EMBL/GenBank/DDBJ databases">
        <authorList>
            <person name="Varghese N."/>
            <person name="Submissions S."/>
        </authorList>
    </citation>
    <scope>NUCLEOTIDE SEQUENCE [LARGE SCALE GENOMIC DNA]</scope>
    <source>
        <strain evidence="4">DSM 28041</strain>
    </source>
</reference>
<dbReference type="EMBL" id="FZNS01000003">
    <property type="protein sequence ID" value="SNR53284.1"/>
    <property type="molecule type" value="Genomic_DNA"/>
</dbReference>